<proteinExistence type="predicted"/>
<organism evidence="1 2">
    <name type="scientific">Protaetiibacter intestinalis</name>
    <dbReference type="NCBI Taxonomy" id="2419774"/>
    <lineage>
        <taxon>Bacteria</taxon>
        <taxon>Bacillati</taxon>
        <taxon>Actinomycetota</taxon>
        <taxon>Actinomycetes</taxon>
        <taxon>Micrococcales</taxon>
        <taxon>Microbacteriaceae</taxon>
        <taxon>Protaetiibacter</taxon>
    </lineage>
</organism>
<accession>A0A387B4K7</accession>
<evidence type="ECO:0000313" key="2">
    <source>
        <dbReference type="Proteomes" id="UP000278886"/>
    </source>
</evidence>
<reference evidence="2" key="1">
    <citation type="submission" date="2018-09" db="EMBL/GenBank/DDBJ databases">
        <title>Genome sequencing of strain 2DFWR-13.</title>
        <authorList>
            <person name="Heo J."/>
            <person name="Kim S.-J."/>
            <person name="Kwon S.-W."/>
        </authorList>
    </citation>
    <scope>NUCLEOTIDE SEQUENCE [LARGE SCALE GENOMIC DNA]</scope>
    <source>
        <strain evidence="2">2DFWR-13</strain>
    </source>
</reference>
<protein>
    <submittedName>
        <fullName evidence="1">Uncharacterized protein</fullName>
    </submittedName>
</protein>
<dbReference type="Proteomes" id="UP000278886">
    <property type="component" value="Chromosome"/>
</dbReference>
<name>A0A387B4K7_9MICO</name>
<sequence>MNLTNETSMRKSIRRLTEQVTGRKEELASTRAELRDRFLKAAEVAREGGASDLYTGLSIAPGIPLPAWIAVFEMEIGSTDFAALGIEKLREVLDAAVGAAPEGGETSREDIASPTPIHAVRHTWRRSRLVSEGDVEREFDLIEADYWIAAAAPARLAMITFTTAYAEYEEEMLELFDAVVSTIRWEVAADVREEQRS</sequence>
<dbReference type="EMBL" id="CP032630">
    <property type="protein sequence ID" value="AYF98522.1"/>
    <property type="molecule type" value="Genomic_DNA"/>
</dbReference>
<dbReference type="KEGG" id="lyd:D7I47_09790"/>
<gene>
    <name evidence="1" type="ORF">D7I47_09790</name>
</gene>
<keyword evidence="2" id="KW-1185">Reference proteome</keyword>
<dbReference type="AlphaFoldDB" id="A0A387B4K7"/>
<evidence type="ECO:0000313" key="1">
    <source>
        <dbReference type="EMBL" id="AYF98522.1"/>
    </source>
</evidence>